<dbReference type="PANTHER" id="PTHR43649">
    <property type="entry name" value="ARABINOSE-BINDING PROTEIN-RELATED"/>
    <property type="match status" value="1"/>
</dbReference>
<dbReference type="PANTHER" id="PTHR43649:SF33">
    <property type="entry name" value="POLYGALACTURONAN_RHAMNOGALACTURONAN-BINDING PROTEIN YTCQ"/>
    <property type="match status" value="1"/>
</dbReference>
<comment type="caution">
    <text evidence="7">The sequence shown here is derived from an EMBL/GenBank/DDBJ whole genome shotgun (WGS) entry which is preliminary data.</text>
</comment>
<keyword evidence="5" id="KW-0449">Lipoprotein</keyword>
<evidence type="ECO:0000256" key="4">
    <source>
        <dbReference type="ARBA" id="ARBA00023139"/>
    </source>
</evidence>
<feature type="signal peptide" evidence="6">
    <location>
        <begin position="1"/>
        <end position="21"/>
    </location>
</feature>
<organism evidence="7 8">
    <name type="scientific">Paenibacillus piri</name>
    <dbReference type="NCBI Taxonomy" id="2547395"/>
    <lineage>
        <taxon>Bacteria</taxon>
        <taxon>Bacillati</taxon>
        <taxon>Bacillota</taxon>
        <taxon>Bacilli</taxon>
        <taxon>Bacillales</taxon>
        <taxon>Paenibacillaceae</taxon>
        <taxon>Paenibacillus</taxon>
    </lineage>
</organism>
<dbReference type="SUPFAM" id="SSF53850">
    <property type="entry name" value="Periplasmic binding protein-like II"/>
    <property type="match status" value="1"/>
</dbReference>
<proteinExistence type="predicted"/>
<evidence type="ECO:0000313" key="8">
    <source>
        <dbReference type="Proteomes" id="UP000295636"/>
    </source>
</evidence>
<sequence>MNKNWVTTLLSTVVVSGLTLAACSPDNAARKNDVKSGAESANAVSAAGFPIVKEPLKLKMFTRIAPSNGPFKDMPVFQDFEKMSNVQVEFIEAPTDGFAEKKNLLFASNELPDALYRAGLTPLEAIRYGSGGQLIPLEKLIETYAPNLKKLMDTYPEIRSAITTPEGHIYAIPGIVTVNAARTDKKWMNQAWLKKLNLKEPETTDDLYEVLKAFRDKDPNGNGKQDEIPMTARASAGSGLGLPVIDMMSGSFGLDKQLGYYINLENDKVQIWMGNDRNKELLMYLNKLYSEKLLDQELFSHKEAQYLAKQTAGNTGFFFDQTNNPFIAIADQYIGIPPVKGPHGDRLQSHAAPVPRDFGAFAITSVNKNPEATMRWIDYFYGDEGSTLLRFGRQGENYELREGIPYYTDAFLATGNQSKITPYAGGGAPHLISDKVASYINPPQVQEAQKKLDPFMPKVRYAAPMFDEQTAQKINVLRNDIDKYYEEQSTKFIAGALSFDKWGEFQATLKKMKIDELQKLYQDAYDNLKKQK</sequence>
<accession>A0A4R5K8K2</accession>
<keyword evidence="1" id="KW-1003">Cell membrane</keyword>
<dbReference type="InterPro" id="IPR050490">
    <property type="entry name" value="Bact_solute-bd_prot1"/>
</dbReference>
<keyword evidence="3" id="KW-0472">Membrane</keyword>
<evidence type="ECO:0000256" key="6">
    <source>
        <dbReference type="SAM" id="SignalP"/>
    </source>
</evidence>
<evidence type="ECO:0000256" key="1">
    <source>
        <dbReference type="ARBA" id="ARBA00022475"/>
    </source>
</evidence>
<dbReference type="RefSeq" id="WP_133236798.1">
    <property type="nucleotide sequence ID" value="NZ_SMRT01000035.1"/>
</dbReference>
<keyword evidence="4" id="KW-0564">Palmitate</keyword>
<reference evidence="7 8" key="1">
    <citation type="submission" date="2019-03" db="EMBL/GenBank/DDBJ databases">
        <title>This is whole genome sequence of Paenibacillus sp MS74 strain.</title>
        <authorList>
            <person name="Trinh H.N."/>
        </authorList>
    </citation>
    <scope>NUCLEOTIDE SEQUENCE [LARGE SCALE GENOMIC DNA]</scope>
    <source>
        <strain evidence="7 8">MS74</strain>
    </source>
</reference>
<protein>
    <submittedName>
        <fullName evidence="7">Extracellular solute-binding protein</fullName>
    </submittedName>
</protein>
<evidence type="ECO:0000256" key="5">
    <source>
        <dbReference type="ARBA" id="ARBA00023288"/>
    </source>
</evidence>
<evidence type="ECO:0000256" key="3">
    <source>
        <dbReference type="ARBA" id="ARBA00023136"/>
    </source>
</evidence>
<dbReference type="Pfam" id="PF01547">
    <property type="entry name" value="SBP_bac_1"/>
    <property type="match status" value="1"/>
</dbReference>
<keyword evidence="2 6" id="KW-0732">Signal</keyword>
<dbReference type="InterPro" id="IPR006059">
    <property type="entry name" value="SBP"/>
</dbReference>
<keyword evidence="8" id="KW-1185">Reference proteome</keyword>
<evidence type="ECO:0000313" key="7">
    <source>
        <dbReference type="EMBL" id="TDF89792.1"/>
    </source>
</evidence>
<dbReference type="Proteomes" id="UP000295636">
    <property type="component" value="Unassembled WGS sequence"/>
</dbReference>
<dbReference type="EMBL" id="SMRT01000035">
    <property type="protein sequence ID" value="TDF89792.1"/>
    <property type="molecule type" value="Genomic_DNA"/>
</dbReference>
<gene>
    <name evidence="7" type="ORF">E1757_34370</name>
</gene>
<dbReference type="AlphaFoldDB" id="A0A4R5K8K2"/>
<feature type="chain" id="PRO_5039082044" evidence="6">
    <location>
        <begin position="22"/>
        <end position="532"/>
    </location>
</feature>
<dbReference type="PROSITE" id="PS51257">
    <property type="entry name" value="PROKAR_LIPOPROTEIN"/>
    <property type="match status" value="1"/>
</dbReference>
<evidence type="ECO:0000256" key="2">
    <source>
        <dbReference type="ARBA" id="ARBA00022729"/>
    </source>
</evidence>
<name>A0A4R5K8K2_9BACL</name>
<dbReference type="OrthoDB" id="9787283at2"/>
<dbReference type="Gene3D" id="3.40.190.10">
    <property type="entry name" value="Periplasmic binding protein-like II"/>
    <property type="match status" value="2"/>
</dbReference>